<evidence type="ECO:0008006" key="4">
    <source>
        <dbReference type="Google" id="ProtNLM"/>
    </source>
</evidence>
<evidence type="ECO:0000256" key="1">
    <source>
        <dbReference type="SAM" id="Phobius"/>
    </source>
</evidence>
<dbReference type="Proteomes" id="UP000630923">
    <property type="component" value="Unassembled WGS sequence"/>
</dbReference>
<evidence type="ECO:0000313" key="2">
    <source>
        <dbReference type="EMBL" id="GHF30139.1"/>
    </source>
</evidence>
<gene>
    <name evidence="2" type="ORF">GCM10017044_26880</name>
</gene>
<proteinExistence type="predicted"/>
<keyword evidence="1" id="KW-0812">Transmembrane</keyword>
<evidence type="ECO:0000313" key="3">
    <source>
        <dbReference type="Proteomes" id="UP000630923"/>
    </source>
</evidence>
<keyword evidence="3" id="KW-1185">Reference proteome</keyword>
<dbReference type="EMBL" id="BNCI01000002">
    <property type="protein sequence ID" value="GHF30139.1"/>
    <property type="molecule type" value="Genomic_DNA"/>
</dbReference>
<dbReference type="Pfam" id="PF06170">
    <property type="entry name" value="DUF983"/>
    <property type="match status" value="1"/>
</dbReference>
<name>A0A919AXA0_9PROT</name>
<reference evidence="2" key="2">
    <citation type="submission" date="2020-09" db="EMBL/GenBank/DDBJ databases">
        <authorList>
            <person name="Sun Q."/>
            <person name="Kim S."/>
        </authorList>
    </citation>
    <scope>NUCLEOTIDE SEQUENCE</scope>
    <source>
        <strain evidence="2">KCTC 42590</strain>
    </source>
</reference>
<keyword evidence="1" id="KW-1133">Transmembrane helix</keyword>
<feature type="transmembrane region" description="Helical" evidence="1">
    <location>
        <begin position="62"/>
        <end position="81"/>
    </location>
</feature>
<organism evidence="2 3">
    <name type="scientific">Kordiimonas sediminis</name>
    <dbReference type="NCBI Taxonomy" id="1735581"/>
    <lineage>
        <taxon>Bacteria</taxon>
        <taxon>Pseudomonadati</taxon>
        <taxon>Pseudomonadota</taxon>
        <taxon>Alphaproteobacteria</taxon>
        <taxon>Kordiimonadales</taxon>
        <taxon>Kordiimonadaceae</taxon>
        <taxon>Kordiimonas</taxon>
    </lineage>
</organism>
<protein>
    <recommendedName>
        <fullName evidence="4">DUF983 domain-containing protein</fullName>
    </recommendedName>
</protein>
<comment type="caution">
    <text evidence="2">The sequence shown here is derived from an EMBL/GenBank/DDBJ whole genome shotgun (WGS) entry which is preliminary data.</text>
</comment>
<keyword evidence="1" id="KW-0472">Membrane</keyword>
<sequence length="137" mass="14952">MNTENNTDPEQGFGSVSPYQAGFKCRCPKCGTGPLYGRLLDIKPTCDTCGFDLSDADPGDGAIVFVILILGALTTIAAIIVEVKIAPPTWVHMLIWPVFIFGLAIWMLRVFKATLVALQYHHDAHEGVLEESKSDDD</sequence>
<dbReference type="InterPro" id="IPR009325">
    <property type="entry name" value="DUF983"/>
</dbReference>
<dbReference type="AlphaFoldDB" id="A0A919AXA0"/>
<accession>A0A919AXA0</accession>
<feature type="transmembrane region" description="Helical" evidence="1">
    <location>
        <begin position="93"/>
        <end position="111"/>
    </location>
</feature>
<reference evidence="2" key="1">
    <citation type="journal article" date="2014" name="Int. J. Syst. Evol. Microbiol.">
        <title>Complete genome sequence of Corynebacterium casei LMG S-19264T (=DSM 44701T), isolated from a smear-ripened cheese.</title>
        <authorList>
            <consortium name="US DOE Joint Genome Institute (JGI-PGF)"/>
            <person name="Walter F."/>
            <person name="Albersmeier A."/>
            <person name="Kalinowski J."/>
            <person name="Ruckert C."/>
        </authorList>
    </citation>
    <scope>NUCLEOTIDE SEQUENCE</scope>
    <source>
        <strain evidence="2">KCTC 42590</strain>
    </source>
</reference>